<evidence type="ECO:0000256" key="2">
    <source>
        <dbReference type="ARBA" id="ARBA00022840"/>
    </source>
</evidence>
<dbReference type="InterPro" id="IPR001789">
    <property type="entry name" value="Sig_transdc_resp-reg_receiver"/>
</dbReference>
<feature type="non-terminal residue" evidence="4">
    <location>
        <position position="1"/>
    </location>
</feature>
<evidence type="ECO:0000256" key="1">
    <source>
        <dbReference type="ARBA" id="ARBA00022741"/>
    </source>
</evidence>
<protein>
    <recommendedName>
        <fullName evidence="3">Response regulatory domain-containing protein</fullName>
    </recommendedName>
</protein>
<dbReference type="Gene3D" id="3.40.50.2300">
    <property type="match status" value="1"/>
</dbReference>
<dbReference type="GO" id="GO:0000160">
    <property type="term" value="P:phosphorelay signal transduction system"/>
    <property type="evidence" value="ECO:0007669"/>
    <property type="project" value="InterPro"/>
</dbReference>
<dbReference type="GO" id="GO:0005829">
    <property type="term" value="C:cytosol"/>
    <property type="evidence" value="ECO:0007669"/>
    <property type="project" value="TreeGrafter"/>
</dbReference>
<dbReference type="InterPro" id="IPR027417">
    <property type="entry name" value="P-loop_NTPase"/>
</dbReference>
<dbReference type="InterPro" id="IPR050625">
    <property type="entry name" value="ParA/MinD_ATPase"/>
</dbReference>
<evidence type="ECO:0000313" key="4">
    <source>
        <dbReference type="EMBL" id="GAG17794.1"/>
    </source>
</evidence>
<dbReference type="Gene3D" id="3.40.50.300">
    <property type="entry name" value="P-loop containing nucleotide triphosphate hydrolases"/>
    <property type="match status" value="1"/>
</dbReference>
<dbReference type="AlphaFoldDB" id="X0VHK7"/>
<dbReference type="Pfam" id="PF13614">
    <property type="entry name" value="AAA_31"/>
    <property type="match status" value="1"/>
</dbReference>
<dbReference type="GO" id="GO:0051782">
    <property type="term" value="P:negative regulation of cell division"/>
    <property type="evidence" value="ECO:0007669"/>
    <property type="project" value="TreeGrafter"/>
</dbReference>
<feature type="domain" description="Response regulatory" evidence="3">
    <location>
        <begin position="1"/>
        <end position="61"/>
    </location>
</feature>
<feature type="non-terminal residue" evidence="4">
    <location>
        <position position="256"/>
    </location>
</feature>
<accession>X0VHK7</accession>
<comment type="caution">
    <text evidence="4">The sequence shown here is derived from an EMBL/GenBank/DDBJ whole genome shotgun (WGS) entry which is preliminary data.</text>
</comment>
<gene>
    <name evidence="4" type="ORF">S01H1_58209</name>
</gene>
<keyword evidence="2" id="KW-0067">ATP-binding</keyword>
<dbReference type="GO" id="GO:0009898">
    <property type="term" value="C:cytoplasmic side of plasma membrane"/>
    <property type="evidence" value="ECO:0007669"/>
    <property type="project" value="TreeGrafter"/>
</dbReference>
<dbReference type="InterPro" id="IPR011006">
    <property type="entry name" value="CheY-like_superfamily"/>
</dbReference>
<sequence>PSQVLYDLGTVITTHPETRVVVVSSTLNNELILQAMQVGARHFLRKESIASELVTVLQQLILDSAKSEVKLGSVISVFSAGGGCGATTVALNLANELRLASSRPILTIDLDSCYGAVSTYLGITAQYGIADVLAHKGTIDKYLIKSSAYNYMGDFDVLVSPVSVESAKSKSLQYGNLITVLEACRQAYGYTVVDAPRVAENVAKNLASVSKVVLVVFQLTVKDVKFARSLVSSLTQSRIAPERIIPLANRFKKKNL</sequence>
<proteinExistence type="predicted"/>
<dbReference type="GO" id="GO:0005524">
    <property type="term" value="F:ATP binding"/>
    <property type="evidence" value="ECO:0007669"/>
    <property type="project" value="UniProtKB-KW"/>
</dbReference>
<name>X0VHK7_9ZZZZ</name>
<dbReference type="SUPFAM" id="SSF52540">
    <property type="entry name" value="P-loop containing nucleoside triphosphate hydrolases"/>
    <property type="match status" value="1"/>
</dbReference>
<dbReference type="GO" id="GO:0016887">
    <property type="term" value="F:ATP hydrolysis activity"/>
    <property type="evidence" value="ECO:0007669"/>
    <property type="project" value="TreeGrafter"/>
</dbReference>
<dbReference type="EMBL" id="BARS01038013">
    <property type="protein sequence ID" value="GAG17794.1"/>
    <property type="molecule type" value="Genomic_DNA"/>
</dbReference>
<keyword evidence="1" id="KW-0547">Nucleotide-binding</keyword>
<dbReference type="PANTHER" id="PTHR43384:SF6">
    <property type="entry name" value="SEPTUM SITE-DETERMINING PROTEIN MIND HOMOLOG, CHLOROPLASTIC"/>
    <property type="match status" value="1"/>
</dbReference>
<dbReference type="PROSITE" id="PS50110">
    <property type="entry name" value="RESPONSE_REGULATORY"/>
    <property type="match status" value="1"/>
</dbReference>
<organism evidence="4">
    <name type="scientific">marine sediment metagenome</name>
    <dbReference type="NCBI Taxonomy" id="412755"/>
    <lineage>
        <taxon>unclassified sequences</taxon>
        <taxon>metagenomes</taxon>
        <taxon>ecological metagenomes</taxon>
    </lineage>
</organism>
<dbReference type="InterPro" id="IPR025669">
    <property type="entry name" value="AAA_dom"/>
</dbReference>
<dbReference type="PANTHER" id="PTHR43384">
    <property type="entry name" value="SEPTUM SITE-DETERMINING PROTEIN MIND HOMOLOG, CHLOROPLASTIC-RELATED"/>
    <property type="match status" value="1"/>
</dbReference>
<dbReference type="SUPFAM" id="SSF52172">
    <property type="entry name" value="CheY-like"/>
    <property type="match status" value="1"/>
</dbReference>
<reference evidence="4" key="1">
    <citation type="journal article" date="2014" name="Front. Microbiol.">
        <title>High frequency of phylogenetically diverse reductive dehalogenase-homologous genes in deep subseafloor sedimentary metagenomes.</title>
        <authorList>
            <person name="Kawai M."/>
            <person name="Futagami T."/>
            <person name="Toyoda A."/>
            <person name="Takaki Y."/>
            <person name="Nishi S."/>
            <person name="Hori S."/>
            <person name="Arai W."/>
            <person name="Tsubouchi T."/>
            <person name="Morono Y."/>
            <person name="Uchiyama I."/>
            <person name="Ito T."/>
            <person name="Fujiyama A."/>
            <person name="Inagaki F."/>
            <person name="Takami H."/>
        </authorList>
    </citation>
    <scope>NUCLEOTIDE SEQUENCE</scope>
    <source>
        <strain evidence="4">Expedition CK06-06</strain>
    </source>
</reference>
<evidence type="ECO:0000259" key="3">
    <source>
        <dbReference type="PROSITE" id="PS50110"/>
    </source>
</evidence>